<evidence type="ECO:0000313" key="2">
    <source>
        <dbReference type="EMBL" id="MBW0563161.1"/>
    </source>
</evidence>
<feature type="compositionally biased region" description="Polar residues" evidence="1">
    <location>
        <begin position="1"/>
        <end position="10"/>
    </location>
</feature>
<name>A0A9Q3JJJ5_9BASI</name>
<proteinExistence type="predicted"/>
<comment type="caution">
    <text evidence="2">The sequence shown here is derived from an EMBL/GenBank/DDBJ whole genome shotgun (WGS) entry which is preliminary data.</text>
</comment>
<sequence length="106" mass="12797">MEETPSQASGQRRKRRTHEEAQLHRQKQEHKQSLKRQKKINKQVNAEAQRLQQAESRLAHQEAQKHRKSRFFWSEDSTKEFLDLMMELRMDFENMESTSLGFVPWS</sequence>
<feature type="region of interest" description="Disordered" evidence="1">
    <location>
        <begin position="1"/>
        <end position="68"/>
    </location>
</feature>
<dbReference type="Proteomes" id="UP000765509">
    <property type="component" value="Unassembled WGS sequence"/>
</dbReference>
<accession>A0A9Q3JJJ5</accession>
<evidence type="ECO:0000313" key="3">
    <source>
        <dbReference type="Proteomes" id="UP000765509"/>
    </source>
</evidence>
<organism evidence="2 3">
    <name type="scientific">Austropuccinia psidii MF-1</name>
    <dbReference type="NCBI Taxonomy" id="1389203"/>
    <lineage>
        <taxon>Eukaryota</taxon>
        <taxon>Fungi</taxon>
        <taxon>Dikarya</taxon>
        <taxon>Basidiomycota</taxon>
        <taxon>Pucciniomycotina</taxon>
        <taxon>Pucciniomycetes</taxon>
        <taxon>Pucciniales</taxon>
        <taxon>Sphaerophragmiaceae</taxon>
        <taxon>Austropuccinia</taxon>
    </lineage>
</organism>
<dbReference type="AlphaFoldDB" id="A0A9Q3JJJ5"/>
<protein>
    <submittedName>
        <fullName evidence="2">Uncharacterized protein</fullName>
    </submittedName>
</protein>
<dbReference type="EMBL" id="AVOT02073825">
    <property type="protein sequence ID" value="MBW0563161.1"/>
    <property type="molecule type" value="Genomic_DNA"/>
</dbReference>
<keyword evidence="3" id="KW-1185">Reference proteome</keyword>
<feature type="compositionally biased region" description="Polar residues" evidence="1">
    <location>
        <begin position="42"/>
        <end position="55"/>
    </location>
</feature>
<feature type="compositionally biased region" description="Basic residues" evidence="1">
    <location>
        <begin position="24"/>
        <end position="41"/>
    </location>
</feature>
<evidence type="ECO:0000256" key="1">
    <source>
        <dbReference type="SAM" id="MobiDB-lite"/>
    </source>
</evidence>
<reference evidence="2" key="1">
    <citation type="submission" date="2021-03" db="EMBL/GenBank/DDBJ databases">
        <title>Draft genome sequence of rust myrtle Austropuccinia psidii MF-1, a brazilian biotype.</title>
        <authorList>
            <person name="Quecine M.C."/>
            <person name="Pachon D.M.R."/>
            <person name="Bonatelli M.L."/>
            <person name="Correr F.H."/>
            <person name="Franceschini L.M."/>
            <person name="Leite T.F."/>
            <person name="Margarido G.R.A."/>
            <person name="Almeida C.A."/>
            <person name="Ferrarezi J.A."/>
            <person name="Labate C.A."/>
        </authorList>
    </citation>
    <scope>NUCLEOTIDE SEQUENCE</scope>
    <source>
        <strain evidence="2">MF-1</strain>
    </source>
</reference>
<gene>
    <name evidence="2" type="ORF">O181_102876</name>
</gene>